<dbReference type="PRINTS" id="PR01713">
    <property type="entry name" value="NUCEPIMERASE"/>
</dbReference>
<sequence>MKILVTGAAGFIGFHVAKKLLERGDDVIGIDNYNDYYDPALKEARTEQLNKIAQQKQAHFLLLKGNIADKPFIEDCFNQYKFDRVIHLAAQAGIRYSLDNPLSYVESNVTGFTNILEACRYHKIPHLTYASTSSVYGANTEMPFKEEHHVDHPIQLYAATKRANELLAHSYSHLFNLPTTGLRFFTVYGPWGRPDMALFKFTQKIIAGEAIPVFNHGNHTRDFTFIDDIAEGVIRSSDQIAEPNPDWNSQHPSPNTSYAPFRIFNIGNNQPVQLIEYIHAIEKAVGKKAVMELLPRQPGDVLDTFADSSALEKAVGYKPSVSVEDGVKQFVDWYRAFYQV</sequence>
<keyword evidence="1" id="KW-0520">NAD</keyword>
<keyword evidence="4" id="KW-1185">Reference proteome</keyword>
<feature type="domain" description="NAD-dependent epimerase/dehydratase" evidence="2">
    <location>
        <begin position="3"/>
        <end position="242"/>
    </location>
</feature>
<dbReference type="CDD" id="cd05253">
    <property type="entry name" value="UDP_GE_SDE_e"/>
    <property type="match status" value="1"/>
</dbReference>
<evidence type="ECO:0000313" key="3">
    <source>
        <dbReference type="EMBL" id="QIO07542.1"/>
    </source>
</evidence>
<dbReference type="RefSeq" id="WP_166226566.1">
    <property type="nucleotide sequence ID" value="NZ_CP049801.1"/>
</dbReference>
<dbReference type="KEGG" id="asha:G8E00_13385"/>
<dbReference type="PANTHER" id="PTHR43574">
    <property type="entry name" value="EPIMERASE-RELATED"/>
    <property type="match status" value="1"/>
</dbReference>
<dbReference type="Gene3D" id="3.40.50.720">
    <property type="entry name" value="NAD(P)-binding Rossmann-like Domain"/>
    <property type="match status" value="1"/>
</dbReference>
<gene>
    <name evidence="3" type="ORF">G8E00_13385</name>
</gene>
<accession>A0A6G8S012</accession>
<name>A0A6G8S012_9GAMM</name>
<dbReference type="InterPro" id="IPR001509">
    <property type="entry name" value="Epimerase_deHydtase"/>
</dbReference>
<dbReference type="SUPFAM" id="SSF51735">
    <property type="entry name" value="NAD(P)-binding Rossmann-fold domains"/>
    <property type="match status" value="1"/>
</dbReference>
<reference evidence="3 4" key="1">
    <citation type="submission" date="2020-03" db="EMBL/GenBank/DDBJ databases">
        <authorList>
            <person name="Zhu W."/>
        </authorList>
    </citation>
    <scope>NUCLEOTIDE SEQUENCE [LARGE SCALE GENOMIC DNA]</scope>
    <source>
        <strain evidence="3 4">323-1</strain>
    </source>
</reference>
<evidence type="ECO:0000259" key="2">
    <source>
        <dbReference type="Pfam" id="PF01370"/>
    </source>
</evidence>
<dbReference type="AlphaFoldDB" id="A0A6G8S012"/>
<evidence type="ECO:0000256" key="1">
    <source>
        <dbReference type="ARBA" id="ARBA00023027"/>
    </source>
</evidence>
<dbReference type="EMBL" id="CP049801">
    <property type="protein sequence ID" value="QIO07542.1"/>
    <property type="molecule type" value="Genomic_DNA"/>
</dbReference>
<proteinExistence type="predicted"/>
<protein>
    <submittedName>
        <fullName evidence="3">NAD-dependent epimerase</fullName>
    </submittedName>
</protein>
<evidence type="ECO:0000313" key="4">
    <source>
        <dbReference type="Proteomes" id="UP000502297"/>
    </source>
</evidence>
<dbReference type="InterPro" id="IPR036291">
    <property type="entry name" value="NAD(P)-bd_dom_sf"/>
</dbReference>
<dbReference type="Pfam" id="PF01370">
    <property type="entry name" value="Epimerase"/>
    <property type="match status" value="1"/>
</dbReference>
<dbReference type="Proteomes" id="UP000502297">
    <property type="component" value="Chromosome"/>
</dbReference>
<organism evidence="3 4">
    <name type="scientific">Acinetobacter shaoyimingii</name>
    <dbReference type="NCBI Taxonomy" id="2715164"/>
    <lineage>
        <taxon>Bacteria</taxon>
        <taxon>Pseudomonadati</taxon>
        <taxon>Pseudomonadota</taxon>
        <taxon>Gammaproteobacteria</taxon>
        <taxon>Moraxellales</taxon>
        <taxon>Moraxellaceae</taxon>
        <taxon>Acinetobacter</taxon>
    </lineage>
</organism>